<comment type="caution">
    <text evidence="1">The sequence shown here is derived from an EMBL/GenBank/DDBJ whole genome shotgun (WGS) entry which is preliminary data.</text>
</comment>
<sequence>MAPPESKVDLYAAIRRDARVGMSYLTLMREHGVGFHTAKRRWSRCGRRAAQLWMQVMRSWTKDGCPTAGCLSSVDRTDDDSAPKGCSCP</sequence>
<dbReference type="EMBL" id="BAAASJ010000122">
    <property type="protein sequence ID" value="GAA2662437.1"/>
    <property type="molecule type" value="Genomic_DNA"/>
</dbReference>
<keyword evidence="2" id="KW-1185">Reference proteome</keyword>
<evidence type="ECO:0000313" key="2">
    <source>
        <dbReference type="Proteomes" id="UP001500151"/>
    </source>
</evidence>
<dbReference type="Proteomes" id="UP001500151">
    <property type="component" value="Unassembled WGS sequence"/>
</dbReference>
<evidence type="ECO:0008006" key="3">
    <source>
        <dbReference type="Google" id="ProtNLM"/>
    </source>
</evidence>
<name>A0ABN3RWA9_9ACTN</name>
<organism evidence="1 2">
    <name type="scientific">Streptomyces vastus</name>
    <dbReference type="NCBI Taxonomy" id="285451"/>
    <lineage>
        <taxon>Bacteria</taxon>
        <taxon>Bacillati</taxon>
        <taxon>Actinomycetota</taxon>
        <taxon>Actinomycetes</taxon>
        <taxon>Kitasatosporales</taxon>
        <taxon>Streptomycetaceae</taxon>
        <taxon>Streptomyces</taxon>
    </lineage>
</organism>
<accession>A0ABN3RWA9</accession>
<gene>
    <name evidence="1" type="ORF">GCM10010307_81490</name>
</gene>
<reference evidence="1 2" key="1">
    <citation type="journal article" date="2019" name="Int. J. Syst. Evol. Microbiol.">
        <title>The Global Catalogue of Microorganisms (GCM) 10K type strain sequencing project: providing services to taxonomists for standard genome sequencing and annotation.</title>
        <authorList>
            <consortium name="The Broad Institute Genomics Platform"/>
            <consortium name="The Broad Institute Genome Sequencing Center for Infectious Disease"/>
            <person name="Wu L."/>
            <person name="Ma J."/>
        </authorList>
    </citation>
    <scope>NUCLEOTIDE SEQUENCE [LARGE SCALE GENOMIC DNA]</scope>
    <source>
        <strain evidence="1 2">JCM 4524</strain>
    </source>
</reference>
<evidence type="ECO:0000313" key="1">
    <source>
        <dbReference type="EMBL" id="GAA2662437.1"/>
    </source>
</evidence>
<protein>
    <recommendedName>
        <fullName evidence="3">Transposase</fullName>
    </recommendedName>
</protein>
<proteinExistence type="predicted"/>